<comment type="caution">
    <text evidence="9">The sequence shown here is derived from an EMBL/GenBank/DDBJ whole genome shotgun (WGS) entry which is preliminary data.</text>
</comment>
<sequence>MCNVLLLFISAVILSESNGVLTMSKSSDIEDDVSSEEWNGSEPPFSGDLYGEDLQFVQKRSNPDMRRSTLDKNFMRFGRSGFFPGERCCKHRDLVGFSSNWPSAADPAVTSKRGTDSNFMRFGRGKGDFIRFGRGQDNFMRFGRTKDNFMRFGRGQDNFMRFGKANDNFMRFGRGQDNFMRFGKADDNFMRFGRGQDNFMRFGKADDNFMRFGRGQDNFMRFGRGQDNFMRFGRNDKENFIRFGRGGKDNFMRFGKSYESTTDLDPEEFFRSVRNENFMRFGKSVKGTGDGPVRIAKSTKSGTNFLRFGRDRDEDADKVEESEESDVSDDPIKGTVRRKRMAKDVAKTRFARSPEIAEEVPLSDGKFKRSAEEYLSKPNLLKFISLINTNHPEFDWENSKSHLVAPEDQKYKRKQAGFIRFG</sequence>
<feature type="compositionally biased region" description="Acidic residues" evidence="7">
    <location>
        <begin position="316"/>
        <end position="329"/>
    </location>
</feature>
<evidence type="ECO:0000256" key="6">
    <source>
        <dbReference type="ARBA" id="ARBA00023320"/>
    </source>
</evidence>
<dbReference type="EMBL" id="JARGDH010000003">
    <property type="protein sequence ID" value="KAL0272782.1"/>
    <property type="molecule type" value="Genomic_DNA"/>
</dbReference>
<keyword evidence="6" id="KW-0527">Neuropeptide</keyword>
<keyword evidence="8" id="KW-0732">Signal</keyword>
<name>A0AAW2HTM4_9NEOP</name>
<dbReference type="Pfam" id="PF01581">
    <property type="entry name" value="FARP"/>
    <property type="match status" value="13"/>
</dbReference>
<evidence type="ECO:0000256" key="8">
    <source>
        <dbReference type="SAM" id="SignalP"/>
    </source>
</evidence>
<accession>A0AAW2HTM4</accession>
<protein>
    <submittedName>
        <fullName evidence="9">Uncharacterized protein</fullName>
    </submittedName>
</protein>
<organism evidence="9">
    <name type="scientific">Menopon gallinae</name>
    <name type="common">poultry shaft louse</name>
    <dbReference type="NCBI Taxonomy" id="328185"/>
    <lineage>
        <taxon>Eukaryota</taxon>
        <taxon>Metazoa</taxon>
        <taxon>Ecdysozoa</taxon>
        <taxon>Arthropoda</taxon>
        <taxon>Hexapoda</taxon>
        <taxon>Insecta</taxon>
        <taxon>Pterygota</taxon>
        <taxon>Neoptera</taxon>
        <taxon>Paraneoptera</taxon>
        <taxon>Psocodea</taxon>
        <taxon>Troctomorpha</taxon>
        <taxon>Phthiraptera</taxon>
        <taxon>Amblycera</taxon>
        <taxon>Menoponidae</taxon>
        <taxon>Menopon</taxon>
    </lineage>
</organism>
<dbReference type="PANTHER" id="PTHR20986:SF22">
    <property type="entry name" value="FMRFAMIDE-RELATED PEPTIDES"/>
    <property type="match status" value="1"/>
</dbReference>
<dbReference type="GO" id="GO:0007218">
    <property type="term" value="P:neuropeptide signaling pathway"/>
    <property type="evidence" value="ECO:0007669"/>
    <property type="project" value="UniProtKB-KW"/>
</dbReference>
<dbReference type="GO" id="GO:0005576">
    <property type="term" value="C:extracellular region"/>
    <property type="evidence" value="ECO:0007669"/>
    <property type="project" value="UniProtKB-SubCell"/>
</dbReference>
<feature type="signal peptide" evidence="8">
    <location>
        <begin position="1"/>
        <end position="19"/>
    </location>
</feature>
<evidence type="ECO:0000313" key="9">
    <source>
        <dbReference type="EMBL" id="KAL0272782.1"/>
    </source>
</evidence>
<evidence type="ECO:0000256" key="2">
    <source>
        <dbReference type="ARBA" id="ARBA00006356"/>
    </source>
</evidence>
<evidence type="ECO:0000256" key="1">
    <source>
        <dbReference type="ARBA" id="ARBA00004613"/>
    </source>
</evidence>
<dbReference type="InterPro" id="IPR002544">
    <property type="entry name" value="FMRFamid-related_peptide-like"/>
</dbReference>
<dbReference type="PANTHER" id="PTHR20986">
    <property type="entry name" value="FMRFAMIDE-RELATED PEPTIDES"/>
    <property type="match status" value="1"/>
</dbReference>
<keyword evidence="5" id="KW-0027">Amidation</keyword>
<evidence type="ECO:0000256" key="4">
    <source>
        <dbReference type="ARBA" id="ARBA00022737"/>
    </source>
</evidence>
<evidence type="ECO:0000256" key="7">
    <source>
        <dbReference type="SAM" id="MobiDB-lite"/>
    </source>
</evidence>
<feature type="chain" id="PRO_5043520135" evidence="8">
    <location>
        <begin position="20"/>
        <end position="422"/>
    </location>
</feature>
<comment type="subcellular location">
    <subcellularLocation>
        <location evidence="1">Secreted</location>
    </subcellularLocation>
</comment>
<feature type="region of interest" description="Disordered" evidence="7">
    <location>
        <begin position="309"/>
        <end position="331"/>
    </location>
</feature>
<keyword evidence="3" id="KW-0964">Secreted</keyword>
<reference evidence="9" key="1">
    <citation type="journal article" date="2024" name="Gigascience">
        <title>Chromosome-level genome of the poultry shaft louse Menopon gallinae provides insight into the host-switching and adaptive evolution of parasitic lice.</title>
        <authorList>
            <person name="Xu Y."/>
            <person name="Ma L."/>
            <person name="Liu S."/>
            <person name="Liang Y."/>
            <person name="Liu Q."/>
            <person name="He Z."/>
            <person name="Tian L."/>
            <person name="Duan Y."/>
            <person name="Cai W."/>
            <person name="Li H."/>
            <person name="Song F."/>
        </authorList>
    </citation>
    <scope>NUCLEOTIDE SEQUENCE</scope>
    <source>
        <strain evidence="9">Cailab_2023a</strain>
    </source>
</reference>
<evidence type="ECO:0000256" key="3">
    <source>
        <dbReference type="ARBA" id="ARBA00022525"/>
    </source>
</evidence>
<gene>
    <name evidence="9" type="ORF">PYX00_005626</name>
</gene>
<dbReference type="AlphaFoldDB" id="A0AAW2HTM4"/>
<dbReference type="InterPro" id="IPR051041">
    <property type="entry name" value="FMRFamide-related_np"/>
</dbReference>
<evidence type="ECO:0000256" key="5">
    <source>
        <dbReference type="ARBA" id="ARBA00022815"/>
    </source>
</evidence>
<keyword evidence="4" id="KW-0677">Repeat</keyword>
<proteinExistence type="inferred from homology"/>
<comment type="similarity">
    <text evidence="2">Belongs to the FARP (FMRFamide related peptide) family.</text>
</comment>